<sequence length="83" mass="9286">MAERRQEGRKKVFKAGTISFRGAAIDCVVRNLSSSGALLNVESPLGIPTHFLLLIPAESFKRECHITWIKDKQIGVRFNRSTS</sequence>
<dbReference type="KEGG" id="ocg:OCA5_c16140"/>
<dbReference type="Proteomes" id="UP000007730">
    <property type="component" value="Chromosome"/>
</dbReference>
<dbReference type="Gene3D" id="2.40.10.220">
    <property type="entry name" value="predicted glycosyltransferase like domains"/>
    <property type="match status" value="1"/>
</dbReference>
<accession>F8BZW9</accession>
<dbReference type="HOGENOM" id="CLU_158569_1_0_5"/>
<dbReference type="SUPFAM" id="SSF141371">
    <property type="entry name" value="PilZ domain-like"/>
    <property type="match status" value="1"/>
</dbReference>
<dbReference type="RefSeq" id="WP_013913037.1">
    <property type="nucleotide sequence ID" value="NC_015684.1"/>
</dbReference>
<feature type="domain" description="PilZ" evidence="1">
    <location>
        <begin position="3"/>
        <end position="80"/>
    </location>
</feature>
<protein>
    <recommendedName>
        <fullName evidence="1">PilZ domain-containing protein</fullName>
    </recommendedName>
</protein>
<name>F8BZW9_AFIC5</name>
<dbReference type="Pfam" id="PF07238">
    <property type="entry name" value="PilZ"/>
    <property type="match status" value="1"/>
</dbReference>
<dbReference type="EMBL" id="CP002826">
    <property type="protein sequence ID" value="AEI06328.1"/>
    <property type="molecule type" value="Genomic_DNA"/>
</dbReference>
<keyword evidence="3" id="KW-1185">Reference proteome</keyword>
<reference evidence="2 3" key="1">
    <citation type="journal article" date="2011" name="J. Bacteriol.">
        <title>Complete genome sequences of the chemolithoautotrophic Oligotropha carboxidovorans strains OM4 and OM5.</title>
        <authorList>
            <person name="Volland S."/>
            <person name="Rachinger M."/>
            <person name="Strittmatter A."/>
            <person name="Daniel R."/>
            <person name="Gottschalk G."/>
            <person name="Meyer O."/>
        </authorList>
    </citation>
    <scope>NUCLEOTIDE SEQUENCE [LARGE SCALE GENOMIC DNA]</scope>
    <source>
        <strain evidence="3">ATCC 49405 / DSM 1227 / KCTC 32145 / OM5</strain>
    </source>
</reference>
<dbReference type="STRING" id="504832.OCA5_c16140"/>
<evidence type="ECO:0000259" key="1">
    <source>
        <dbReference type="Pfam" id="PF07238"/>
    </source>
</evidence>
<dbReference type="OrthoDB" id="7188320at2"/>
<dbReference type="AlphaFoldDB" id="F8BZW9"/>
<evidence type="ECO:0000313" key="2">
    <source>
        <dbReference type="EMBL" id="AEI06328.1"/>
    </source>
</evidence>
<evidence type="ECO:0000313" key="3">
    <source>
        <dbReference type="Proteomes" id="UP000007730"/>
    </source>
</evidence>
<organism evidence="2 3">
    <name type="scientific">Afipia carboxidovorans (strain ATCC 49405 / DSM 1227 / KCTC 32145 / OM5)</name>
    <name type="common">Oligotropha carboxidovorans</name>
    <dbReference type="NCBI Taxonomy" id="504832"/>
    <lineage>
        <taxon>Bacteria</taxon>
        <taxon>Pseudomonadati</taxon>
        <taxon>Pseudomonadota</taxon>
        <taxon>Alphaproteobacteria</taxon>
        <taxon>Hyphomicrobiales</taxon>
        <taxon>Nitrobacteraceae</taxon>
        <taxon>Afipia</taxon>
    </lineage>
</organism>
<proteinExistence type="predicted"/>
<gene>
    <name evidence="2" type="ordered locus">OCA5_c16140</name>
</gene>
<dbReference type="GO" id="GO:0035438">
    <property type="term" value="F:cyclic-di-GMP binding"/>
    <property type="evidence" value="ECO:0007669"/>
    <property type="project" value="InterPro"/>
</dbReference>
<dbReference type="InterPro" id="IPR009875">
    <property type="entry name" value="PilZ_domain"/>
</dbReference>